<dbReference type="EMBL" id="JACHNB010000001">
    <property type="protein sequence ID" value="MBB4742349.1"/>
    <property type="molecule type" value="Genomic_DNA"/>
</dbReference>
<reference evidence="3 4" key="1">
    <citation type="submission" date="2020-08" db="EMBL/GenBank/DDBJ databases">
        <title>Sequencing the genomes of 1000 actinobacteria strains.</title>
        <authorList>
            <person name="Klenk H.-P."/>
        </authorList>
    </citation>
    <scope>NUCLEOTIDE SEQUENCE [LARGE SCALE GENOMIC DNA]</scope>
    <source>
        <strain evidence="3 4">DSM 45809</strain>
    </source>
</reference>
<dbReference type="Pfam" id="PF12697">
    <property type="entry name" value="Abhydrolase_6"/>
    <property type="match status" value="1"/>
</dbReference>
<dbReference type="SUPFAM" id="SSF53474">
    <property type="entry name" value="alpha/beta-Hydrolases"/>
    <property type="match status" value="1"/>
</dbReference>
<dbReference type="PANTHER" id="PTHR43798">
    <property type="entry name" value="MONOACYLGLYCEROL LIPASE"/>
    <property type="match status" value="1"/>
</dbReference>
<proteinExistence type="predicted"/>
<dbReference type="InterPro" id="IPR029058">
    <property type="entry name" value="AB_hydrolase_fold"/>
</dbReference>
<dbReference type="InterPro" id="IPR050266">
    <property type="entry name" value="AB_hydrolase_sf"/>
</dbReference>
<dbReference type="InterPro" id="IPR000073">
    <property type="entry name" value="AB_hydrolase_1"/>
</dbReference>
<dbReference type="RefSeq" id="WP_185042727.1">
    <property type="nucleotide sequence ID" value="NZ_BAABFG010000005.1"/>
</dbReference>
<dbReference type="GO" id="GO:0016020">
    <property type="term" value="C:membrane"/>
    <property type="evidence" value="ECO:0007669"/>
    <property type="project" value="TreeGrafter"/>
</dbReference>
<dbReference type="PANTHER" id="PTHR43798:SF31">
    <property type="entry name" value="AB HYDROLASE SUPERFAMILY PROTEIN YCLE"/>
    <property type="match status" value="1"/>
</dbReference>
<dbReference type="Gene3D" id="3.40.50.1820">
    <property type="entry name" value="alpha/beta hydrolase"/>
    <property type="match status" value="1"/>
</dbReference>
<gene>
    <name evidence="3" type="ORF">BJY16_005808</name>
</gene>
<sequence>MTQTTLTRWRAVAYTDSGGDGEPVLLIHGGGLADWFTPLAAEPALRDHRVIRMVRAGYTGVPAPAGLTVAGHSEHAAALLDHLGAAPAHVVAHSSGATVALQLALDHPEAVRTLTLCEPPLVAPLVDPVDHELLRAAFGPAIGSVMAAAARGDLPAAFDTFMTLVCGPGHRRVMTETLGVAPVADAVARSRYFFAEEMPAVDAWTVEPADLGKVRPPVLLVQGDASPPPVHRLITHLAGLIPGATVATIDGAGHLMPLTDSASLAQLVAGFGHE</sequence>
<dbReference type="AlphaFoldDB" id="A0A7W7H209"/>
<dbReference type="GO" id="GO:0016787">
    <property type="term" value="F:hydrolase activity"/>
    <property type="evidence" value="ECO:0007669"/>
    <property type="project" value="UniProtKB-KW"/>
</dbReference>
<evidence type="ECO:0000256" key="1">
    <source>
        <dbReference type="ARBA" id="ARBA00022801"/>
    </source>
</evidence>
<dbReference type="Proteomes" id="UP000546162">
    <property type="component" value="Unassembled WGS sequence"/>
</dbReference>
<keyword evidence="1" id="KW-0378">Hydrolase</keyword>
<protein>
    <submittedName>
        <fullName evidence="3">Pimeloyl-ACP methyl ester carboxylesterase</fullName>
    </submittedName>
</protein>
<evidence type="ECO:0000313" key="3">
    <source>
        <dbReference type="EMBL" id="MBB4742349.1"/>
    </source>
</evidence>
<name>A0A7W7H209_9ACTN</name>
<feature type="domain" description="AB hydrolase-1" evidence="2">
    <location>
        <begin position="24"/>
        <end position="262"/>
    </location>
</feature>
<keyword evidence="4" id="KW-1185">Reference proteome</keyword>
<accession>A0A7W7H209</accession>
<organism evidence="3 4">
    <name type="scientific">Actinoplanes octamycinicus</name>
    <dbReference type="NCBI Taxonomy" id="135948"/>
    <lineage>
        <taxon>Bacteria</taxon>
        <taxon>Bacillati</taxon>
        <taxon>Actinomycetota</taxon>
        <taxon>Actinomycetes</taxon>
        <taxon>Micromonosporales</taxon>
        <taxon>Micromonosporaceae</taxon>
        <taxon>Actinoplanes</taxon>
    </lineage>
</organism>
<evidence type="ECO:0000259" key="2">
    <source>
        <dbReference type="Pfam" id="PF12697"/>
    </source>
</evidence>
<evidence type="ECO:0000313" key="4">
    <source>
        <dbReference type="Proteomes" id="UP000546162"/>
    </source>
</evidence>
<comment type="caution">
    <text evidence="3">The sequence shown here is derived from an EMBL/GenBank/DDBJ whole genome shotgun (WGS) entry which is preliminary data.</text>
</comment>